<gene>
    <name evidence="2" type="ORF">OJAV_G00221400</name>
</gene>
<feature type="compositionally biased region" description="Polar residues" evidence="1">
    <location>
        <begin position="1"/>
        <end position="13"/>
    </location>
</feature>
<sequence>MHQSLPGTDSSWAVNERDGQRWSDSGPHPHSWAYFHQYYQRSAIYGAQEPYCVAYSGAEAPVRRQRMNQWTVGNF</sequence>
<organism evidence="2 3">
    <name type="scientific">Oryzias javanicus</name>
    <name type="common">Javanese ricefish</name>
    <name type="synonym">Aplocheilus javanicus</name>
    <dbReference type="NCBI Taxonomy" id="123683"/>
    <lineage>
        <taxon>Eukaryota</taxon>
        <taxon>Metazoa</taxon>
        <taxon>Chordata</taxon>
        <taxon>Craniata</taxon>
        <taxon>Vertebrata</taxon>
        <taxon>Euteleostomi</taxon>
        <taxon>Actinopterygii</taxon>
        <taxon>Neopterygii</taxon>
        <taxon>Teleostei</taxon>
        <taxon>Neoteleostei</taxon>
        <taxon>Acanthomorphata</taxon>
        <taxon>Ovalentaria</taxon>
        <taxon>Atherinomorphae</taxon>
        <taxon>Beloniformes</taxon>
        <taxon>Adrianichthyidae</taxon>
        <taxon>Oryziinae</taxon>
        <taxon>Oryzias</taxon>
    </lineage>
</organism>
<dbReference type="AlphaFoldDB" id="A0A3S2TVR6"/>
<dbReference type="Proteomes" id="UP000283210">
    <property type="component" value="Chromosome 23"/>
</dbReference>
<keyword evidence="3" id="KW-1185">Reference proteome</keyword>
<protein>
    <submittedName>
        <fullName evidence="2">Uncharacterized protein</fullName>
    </submittedName>
</protein>
<evidence type="ECO:0000313" key="3">
    <source>
        <dbReference type="Proteomes" id="UP000283210"/>
    </source>
</evidence>
<reference evidence="2 3" key="2">
    <citation type="submission" date="2019-01" db="EMBL/GenBank/DDBJ databases">
        <title>A chromosome length genome reference of the Java medaka (oryzias javanicus).</title>
        <authorList>
            <person name="Herpin A."/>
            <person name="Takehana Y."/>
            <person name="Naruse K."/>
            <person name="Ansai S."/>
            <person name="Kawaguchi M."/>
        </authorList>
    </citation>
    <scope>NUCLEOTIDE SEQUENCE [LARGE SCALE GENOMIC DNA]</scope>
    <source>
        <strain evidence="2">RS831</strain>
        <tissue evidence="2">Whole body</tissue>
    </source>
</reference>
<feature type="region of interest" description="Disordered" evidence="1">
    <location>
        <begin position="1"/>
        <end position="26"/>
    </location>
</feature>
<reference evidence="2 3" key="1">
    <citation type="submission" date="2018-11" db="EMBL/GenBank/DDBJ databases">
        <authorList>
            <person name="Lopez-Roques C."/>
            <person name="Donnadieu C."/>
            <person name="Bouchez O."/>
            <person name="Klopp C."/>
            <person name="Cabau C."/>
            <person name="Zahm M."/>
        </authorList>
    </citation>
    <scope>NUCLEOTIDE SEQUENCE [LARGE SCALE GENOMIC DNA]</scope>
    <source>
        <strain evidence="2">RS831</strain>
        <tissue evidence="2">Whole body</tissue>
    </source>
</reference>
<evidence type="ECO:0000313" key="2">
    <source>
        <dbReference type="EMBL" id="RVE56477.1"/>
    </source>
</evidence>
<name>A0A3S2TVR6_ORYJA</name>
<evidence type="ECO:0000256" key="1">
    <source>
        <dbReference type="SAM" id="MobiDB-lite"/>
    </source>
</evidence>
<accession>A0A3S2TVR6</accession>
<proteinExistence type="predicted"/>
<dbReference type="EMBL" id="CM012459">
    <property type="protein sequence ID" value="RVE56477.1"/>
    <property type="molecule type" value="Genomic_DNA"/>
</dbReference>